<reference evidence="1 2" key="1">
    <citation type="journal article" date="2015" name="PLoS ONE">
        <title>Rice-Infecting Pseudomonas Genomes Are Highly Accessorized and Harbor Multiple Putative Virulence Mechanisms to Cause Sheath Brown Rot.</title>
        <authorList>
            <person name="Quibod I.L."/>
            <person name="Grande G."/>
            <person name="Oreiro E.G."/>
            <person name="Borja F.N."/>
            <person name="Dossa G.S."/>
            <person name="Mauleon R."/>
            <person name="Cruz C.V."/>
            <person name="Oliva R."/>
        </authorList>
    </citation>
    <scope>NUCLEOTIDE SEQUENCE [LARGE SCALE GENOMIC DNA]</scope>
    <source>
        <strain evidence="1 2">IRRI 6609</strain>
    </source>
</reference>
<dbReference type="PANTHER" id="PTHR13318:SF105">
    <property type="entry name" value="F-BOX_LRR-REPEAT PROTEIN 3"/>
    <property type="match status" value="1"/>
</dbReference>
<dbReference type="PANTHER" id="PTHR13318">
    <property type="entry name" value="PARTNER OF PAIRED, ISOFORM B-RELATED"/>
    <property type="match status" value="1"/>
</dbReference>
<proteinExistence type="predicted"/>
<dbReference type="OrthoDB" id="6770992at2"/>
<comment type="caution">
    <text evidence="1">The sequence shown here is derived from an EMBL/GenBank/DDBJ whole genome shotgun (WGS) entry which is preliminary data.</text>
</comment>
<dbReference type="GO" id="GO:0031146">
    <property type="term" value="P:SCF-dependent proteasomal ubiquitin-dependent protein catabolic process"/>
    <property type="evidence" value="ECO:0007669"/>
    <property type="project" value="TreeGrafter"/>
</dbReference>
<sequence length="494" mass="54335">MLNPDRRTLIDRLAAAPDDVAVRAALYRDLLDTADVALDGLRLAAGLGDPAALTVIAGLHAKPHANRPRAWLPQLRGLPVDRLELSDAEPDWLDALAGLPLRTLVLDGPNFSCDQELWRRLPALALETLEISGFSRSDNETCLPSVERLRRLKLQTYGDDFDDAFLRQLGDSALQELSLNRCDEITDDGLLALSRLPLRSLELERIEHLTSRGMAHLSRHPLEHLSLGWGRLAILEDASWLRSLTALRSLSLDYCYANEATLQAIRDLPIERLSLQCAYISDEDLAELEGMPLADLDLKASQVMIERLDTLHAFPLKRLGLCDVQGIDADTLGDLRGLALESLDLSLNEVTRKELKQLAGLPLKRLKLNFCNGVDGKALRTLAELGLPLEALEIGGLDLRDADLACLRDLPLKHLDLYDSPWLTDAGVAHLARLPLRSLTLTASPGESRITSAVIPALEQLPLQELSLQNCSGIDADGWDRLARLPVRVIGPGI</sequence>
<dbReference type="Proteomes" id="UP000037931">
    <property type="component" value="Unassembled WGS sequence"/>
</dbReference>
<evidence type="ECO:0000313" key="2">
    <source>
        <dbReference type="Proteomes" id="UP000037931"/>
    </source>
</evidence>
<organism evidence="1 2">
    <name type="scientific">Pseudomonas asplenii</name>
    <dbReference type="NCBI Taxonomy" id="53407"/>
    <lineage>
        <taxon>Bacteria</taxon>
        <taxon>Pseudomonadati</taxon>
        <taxon>Pseudomonadota</taxon>
        <taxon>Gammaproteobacteria</taxon>
        <taxon>Pseudomonadales</taxon>
        <taxon>Pseudomonadaceae</taxon>
        <taxon>Pseudomonas</taxon>
    </lineage>
</organism>
<dbReference type="SUPFAM" id="SSF52047">
    <property type="entry name" value="RNI-like"/>
    <property type="match status" value="2"/>
</dbReference>
<dbReference type="InterPro" id="IPR032675">
    <property type="entry name" value="LRR_dom_sf"/>
</dbReference>
<evidence type="ECO:0000313" key="1">
    <source>
        <dbReference type="EMBL" id="KPA91603.1"/>
    </source>
</evidence>
<dbReference type="InterPro" id="IPR006553">
    <property type="entry name" value="Leu-rich_rpt_Cys-con_subtyp"/>
</dbReference>
<accession>A0A0N0VK13</accession>
<dbReference type="AlphaFoldDB" id="A0A0N0VK13"/>
<dbReference type="STRING" id="50340.PF66_01887"/>
<dbReference type="GO" id="GO:0019005">
    <property type="term" value="C:SCF ubiquitin ligase complex"/>
    <property type="evidence" value="ECO:0007669"/>
    <property type="project" value="TreeGrafter"/>
</dbReference>
<dbReference type="Pfam" id="PF13516">
    <property type="entry name" value="LRR_6"/>
    <property type="match status" value="1"/>
</dbReference>
<keyword evidence="2" id="KW-1185">Reference proteome</keyword>
<dbReference type="EMBL" id="JSYZ01000006">
    <property type="protein sequence ID" value="KPA91603.1"/>
    <property type="molecule type" value="Genomic_DNA"/>
</dbReference>
<gene>
    <name evidence="1" type="ORF">PF66_01887</name>
</gene>
<protein>
    <submittedName>
        <fullName evidence="1">Leucine Rich repeat</fullName>
    </submittedName>
</protein>
<dbReference type="InterPro" id="IPR001611">
    <property type="entry name" value="Leu-rich_rpt"/>
</dbReference>
<dbReference type="SMART" id="SM00367">
    <property type="entry name" value="LRR_CC"/>
    <property type="match status" value="4"/>
</dbReference>
<name>A0A0N0VK13_9PSED</name>
<dbReference type="Gene3D" id="3.80.10.10">
    <property type="entry name" value="Ribonuclease Inhibitor"/>
    <property type="match status" value="4"/>
</dbReference>
<dbReference type="PATRIC" id="fig|50340.43.peg.5241"/>
<dbReference type="RefSeq" id="WP_054062523.1">
    <property type="nucleotide sequence ID" value="NZ_JSYZ01000006.1"/>
</dbReference>